<dbReference type="EMBL" id="VXIS01000002">
    <property type="protein sequence ID" value="KAA8914812.1"/>
    <property type="molecule type" value="Genomic_DNA"/>
</dbReference>
<evidence type="ECO:0000256" key="1">
    <source>
        <dbReference type="SAM" id="MobiDB-lite"/>
    </source>
</evidence>
<gene>
    <name evidence="3" type="ORF">FN846DRAFT_237035</name>
</gene>
<feature type="region of interest" description="Disordered" evidence="1">
    <location>
        <begin position="86"/>
        <end position="123"/>
    </location>
</feature>
<dbReference type="InParanoid" id="A0A5J5FB80"/>
<dbReference type="InterPro" id="IPR040841">
    <property type="entry name" value="Luciferase_dom"/>
</dbReference>
<feature type="domain" description="Luciferase" evidence="2">
    <location>
        <begin position="179"/>
        <end position="244"/>
    </location>
</feature>
<reference evidence="3 4" key="1">
    <citation type="submission" date="2019-09" db="EMBL/GenBank/DDBJ databases">
        <title>Draft genome of the ectomycorrhizal ascomycete Sphaerosporella brunnea.</title>
        <authorList>
            <consortium name="DOE Joint Genome Institute"/>
            <person name="Benucci G.M."/>
            <person name="Marozzi G."/>
            <person name="Antonielli L."/>
            <person name="Sanchez S."/>
            <person name="Marco P."/>
            <person name="Wang X."/>
            <person name="Falini L.B."/>
            <person name="Barry K."/>
            <person name="Haridas S."/>
            <person name="Lipzen A."/>
            <person name="Labutti K."/>
            <person name="Grigoriev I.V."/>
            <person name="Murat C."/>
            <person name="Martin F."/>
            <person name="Albertini E."/>
            <person name="Donnini D."/>
            <person name="Bonito G."/>
        </authorList>
    </citation>
    <scope>NUCLEOTIDE SEQUENCE [LARGE SCALE GENOMIC DNA]</scope>
    <source>
        <strain evidence="3 4">Sb_GMNB300</strain>
    </source>
</reference>
<sequence>MSSLGLNLPALPPALIENLGPFLFKASKNKTLLSLLLLPPVLYHLHADYLAYLSLGPGGVPHNAFGWLLSNAARLIAKETRSIAPYSPADTDGADVGGPLELRPRSGDRPTLGSHPLPQRQTDQLPARDIVDALKSALLEVHVNYHDRTATGTSKLEWHGDAIFVGAAYEARHPSSMKGEVAHLHENDGSCHVLLVRDEDCVEVIEKGWGERHGLAGVLFPKGLLLIYAPRDWEEVNVVRGIMERGVVTALAG</sequence>
<evidence type="ECO:0000313" key="4">
    <source>
        <dbReference type="Proteomes" id="UP000326924"/>
    </source>
</evidence>
<dbReference type="Proteomes" id="UP000326924">
    <property type="component" value="Unassembled WGS sequence"/>
</dbReference>
<dbReference type="InterPro" id="IPR048273">
    <property type="entry name" value="Luciferase"/>
</dbReference>
<dbReference type="PANTHER" id="PTHR38695">
    <property type="entry name" value="AMINO ACID PERMEASE_ SLC12A DOMAIN-CONTAINING PROTEIN"/>
    <property type="match status" value="1"/>
</dbReference>
<dbReference type="PANTHER" id="PTHR38695:SF1">
    <property type="entry name" value="AMINO ACID PERMEASE_ SLC12A DOMAIN-CONTAINING PROTEIN"/>
    <property type="match status" value="1"/>
</dbReference>
<keyword evidence="4" id="KW-1185">Reference proteome</keyword>
<proteinExistence type="predicted"/>
<dbReference type="AlphaFoldDB" id="A0A5J5FB80"/>
<dbReference type="OrthoDB" id="5358398at2759"/>
<evidence type="ECO:0000313" key="3">
    <source>
        <dbReference type="EMBL" id="KAA8914812.1"/>
    </source>
</evidence>
<evidence type="ECO:0000259" key="2">
    <source>
        <dbReference type="Pfam" id="PF17648"/>
    </source>
</evidence>
<name>A0A5J5FB80_9PEZI</name>
<organism evidence="3 4">
    <name type="scientific">Sphaerosporella brunnea</name>
    <dbReference type="NCBI Taxonomy" id="1250544"/>
    <lineage>
        <taxon>Eukaryota</taxon>
        <taxon>Fungi</taxon>
        <taxon>Dikarya</taxon>
        <taxon>Ascomycota</taxon>
        <taxon>Pezizomycotina</taxon>
        <taxon>Pezizomycetes</taxon>
        <taxon>Pezizales</taxon>
        <taxon>Pyronemataceae</taxon>
        <taxon>Sphaerosporella</taxon>
    </lineage>
</organism>
<dbReference type="Pfam" id="PF17648">
    <property type="entry name" value="Luciferase"/>
    <property type="match status" value="1"/>
</dbReference>
<accession>A0A5J5FB80</accession>
<protein>
    <recommendedName>
        <fullName evidence="2">Luciferase domain-containing protein</fullName>
    </recommendedName>
</protein>
<comment type="caution">
    <text evidence="3">The sequence shown here is derived from an EMBL/GenBank/DDBJ whole genome shotgun (WGS) entry which is preliminary data.</text>
</comment>